<keyword evidence="6" id="KW-0720">Serine protease</keyword>
<dbReference type="InterPro" id="IPR051167">
    <property type="entry name" value="Prolyl_oligopep/macrocyclase"/>
</dbReference>
<reference evidence="9 10" key="1">
    <citation type="submission" date="2016-10" db="EMBL/GenBank/DDBJ databases">
        <authorList>
            <person name="de Groot N.N."/>
        </authorList>
    </citation>
    <scope>NUCLEOTIDE SEQUENCE [LARGE SCALE GENOMIC DNA]</scope>
    <source>
        <strain evidence="9 10">DSM 43067</strain>
    </source>
</reference>
<keyword evidence="4" id="KW-0645">Protease</keyword>
<dbReference type="EMBL" id="FOVH01000010">
    <property type="protein sequence ID" value="SFO89614.1"/>
    <property type="molecule type" value="Genomic_DNA"/>
</dbReference>
<dbReference type="RefSeq" id="WP_075022612.1">
    <property type="nucleotide sequence ID" value="NZ_FOVH01000010.1"/>
</dbReference>
<dbReference type="EC" id="3.4.21.26" evidence="3"/>
<dbReference type="GO" id="GO:0006508">
    <property type="term" value="P:proteolysis"/>
    <property type="evidence" value="ECO:0007669"/>
    <property type="project" value="UniProtKB-KW"/>
</dbReference>
<proteinExistence type="inferred from homology"/>
<dbReference type="PROSITE" id="PS00708">
    <property type="entry name" value="PRO_ENDOPEP_SER"/>
    <property type="match status" value="1"/>
</dbReference>
<dbReference type="PRINTS" id="PR00862">
    <property type="entry name" value="PROLIGOPTASE"/>
</dbReference>
<organism evidence="9 10">
    <name type="scientific">Actinomadura madurae</name>
    <dbReference type="NCBI Taxonomy" id="1993"/>
    <lineage>
        <taxon>Bacteria</taxon>
        <taxon>Bacillati</taxon>
        <taxon>Actinomycetota</taxon>
        <taxon>Actinomycetes</taxon>
        <taxon>Streptosporangiales</taxon>
        <taxon>Thermomonosporaceae</taxon>
        <taxon>Actinomadura</taxon>
    </lineage>
</organism>
<dbReference type="PANTHER" id="PTHR42881:SF2">
    <property type="entry name" value="PROLYL ENDOPEPTIDASE"/>
    <property type="match status" value="1"/>
</dbReference>
<dbReference type="InterPro" id="IPR029058">
    <property type="entry name" value="AB_hydrolase_fold"/>
</dbReference>
<keyword evidence="10" id="KW-1185">Reference proteome</keyword>
<comment type="catalytic activity">
    <reaction evidence="1">
        <text>Hydrolysis of Pro-|-Xaa &gt;&gt; Ala-|-Xaa in oligopeptides.</text>
        <dbReference type="EC" id="3.4.21.26"/>
    </reaction>
</comment>
<dbReference type="InParanoid" id="A0A1I5KX22"/>
<dbReference type="InterPro" id="IPR023302">
    <property type="entry name" value="Pept_S9A_N"/>
</dbReference>
<dbReference type="GO" id="GO:0070012">
    <property type="term" value="F:oligopeptidase activity"/>
    <property type="evidence" value="ECO:0007669"/>
    <property type="project" value="TreeGrafter"/>
</dbReference>
<dbReference type="PANTHER" id="PTHR42881">
    <property type="entry name" value="PROLYL ENDOPEPTIDASE"/>
    <property type="match status" value="1"/>
</dbReference>
<dbReference type="GO" id="GO:0005829">
    <property type="term" value="C:cytosol"/>
    <property type="evidence" value="ECO:0007669"/>
    <property type="project" value="TreeGrafter"/>
</dbReference>
<evidence type="ECO:0000256" key="5">
    <source>
        <dbReference type="ARBA" id="ARBA00022801"/>
    </source>
</evidence>
<accession>A0A1I5KX22</accession>
<evidence type="ECO:0000256" key="6">
    <source>
        <dbReference type="ARBA" id="ARBA00022825"/>
    </source>
</evidence>
<dbReference type="Proteomes" id="UP000183413">
    <property type="component" value="Unassembled WGS sequence"/>
</dbReference>
<gene>
    <name evidence="9" type="ORF">SAMN04489713_110169</name>
</gene>
<feature type="domain" description="Peptidase S9 prolyl oligopeptidase catalytic" evidence="7">
    <location>
        <begin position="474"/>
        <end position="686"/>
    </location>
</feature>
<dbReference type="Pfam" id="PF00326">
    <property type="entry name" value="Peptidase_S9"/>
    <property type="match status" value="1"/>
</dbReference>
<feature type="domain" description="Peptidase S9A N-terminal" evidence="8">
    <location>
        <begin position="5"/>
        <end position="417"/>
    </location>
</feature>
<protein>
    <recommendedName>
        <fullName evidence="3">prolyl oligopeptidase</fullName>
        <ecNumber evidence="3">3.4.21.26</ecNumber>
    </recommendedName>
</protein>
<dbReference type="InterPro" id="IPR002471">
    <property type="entry name" value="Pept_S9_AS"/>
</dbReference>
<evidence type="ECO:0000256" key="2">
    <source>
        <dbReference type="ARBA" id="ARBA00005228"/>
    </source>
</evidence>
<dbReference type="InterPro" id="IPR001375">
    <property type="entry name" value="Peptidase_S9_cat"/>
</dbReference>
<evidence type="ECO:0000313" key="9">
    <source>
        <dbReference type="EMBL" id="SFO89614.1"/>
    </source>
</evidence>
<dbReference type="GO" id="GO:0004252">
    <property type="term" value="F:serine-type endopeptidase activity"/>
    <property type="evidence" value="ECO:0007669"/>
    <property type="project" value="UniProtKB-EC"/>
</dbReference>
<sequence>MTPYPPAQRQDIVEDIHGHRVADPYRWLEDAGSDETRQWLAAQDRLFHKVVDALPGRERLRARLGELLGAGSVGSPVWRGERRFFTRRGADQEHPVLYTVDPDGSERVLVDPIALDPAGTTTLDGWQPDKEGRLLAYKISTGGDEESLLYVMDVATGARVEGPIDRARYSSVAWLPGGEAYYYTRRLPARDVPTGEEQYHRRVYLHRVGTEPDTGDVLIFGAGRDKTNYYGVGVSRDGRWLTISASQGTAPRNDLWIADLSASSPEAPALRTVQEGVDAETSVHVGRDGRAYVFTDRDAPRSRLCVADPSDLSYGTWRDLVPQDSEAVLSDFAILDGLDSPVLLAGWTRHAVSEITVHDLESGERVGTVPAPGLGSIGGIIERPEGGHEAWFGYTDNVTPSSVMRYDARTGETTLWASAPGTVDVPDIETRQVVYTSRDGTQVRMLVASRPGLSGPRPAILYGYGGFNISLTPSYSASVLAWVEAGGVYAVANLRGGSEEGEEWHRAGMRERKQNVFDDFHAAAEKLIADGLTTPSRLAISGGSNGGLLVGAALTQRPDLYRAVVCSAPLLDMVRYERFGLGETWNDEYGTADDPEEFGWLIGYSPYHHVHAGTAYPAVLFTTFGSDTRVDPLHARKLCAALQHATASDAPILLRDEAEVGHSARSVSRSVDLMTDTLTFMAAQTGLSLDPGEHDELTDGLITG</sequence>
<dbReference type="InterPro" id="IPR002470">
    <property type="entry name" value="Peptidase_S9A"/>
</dbReference>
<evidence type="ECO:0000313" key="10">
    <source>
        <dbReference type="Proteomes" id="UP000183413"/>
    </source>
</evidence>
<dbReference type="SUPFAM" id="SSF50993">
    <property type="entry name" value="Peptidase/esterase 'gauge' domain"/>
    <property type="match status" value="1"/>
</dbReference>
<name>A0A1I5KX22_9ACTN</name>
<dbReference type="SUPFAM" id="SSF53474">
    <property type="entry name" value="alpha/beta-Hydrolases"/>
    <property type="match status" value="1"/>
</dbReference>
<evidence type="ECO:0000256" key="4">
    <source>
        <dbReference type="ARBA" id="ARBA00022670"/>
    </source>
</evidence>
<evidence type="ECO:0000259" key="7">
    <source>
        <dbReference type="Pfam" id="PF00326"/>
    </source>
</evidence>
<dbReference type="AlphaFoldDB" id="A0A1I5KX22"/>
<dbReference type="FunFam" id="3.40.50.1820:FF:000005">
    <property type="entry name" value="Prolyl endopeptidase"/>
    <property type="match status" value="1"/>
</dbReference>
<dbReference type="STRING" id="1993.SAMN04489713_110169"/>
<evidence type="ECO:0000259" key="8">
    <source>
        <dbReference type="Pfam" id="PF02897"/>
    </source>
</evidence>
<comment type="similarity">
    <text evidence="2">Belongs to the peptidase S9A family.</text>
</comment>
<keyword evidence="5" id="KW-0378">Hydrolase</keyword>
<dbReference type="Gene3D" id="2.130.10.120">
    <property type="entry name" value="Prolyl oligopeptidase, N-terminal domain"/>
    <property type="match status" value="1"/>
</dbReference>
<evidence type="ECO:0000256" key="3">
    <source>
        <dbReference type="ARBA" id="ARBA00011897"/>
    </source>
</evidence>
<dbReference type="Pfam" id="PF02897">
    <property type="entry name" value="Peptidase_S9_N"/>
    <property type="match status" value="1"/>
</dbReference>
<dbReference type="Gene3D" id="3.40.50.1820">
    <property type="entry name" value="alpha/beta hydrolase"/>
    <property type="match status" value="1"/>
</dbReference>
<dbReference type="eggNOG" id="COG1505">
    <property type="taxonomic scope" value="Bacteria"/>
</dbReference>
<evidence type="ECO:0000256" key="1">
    <source>
        <dbReference type="ARBA" id="ARBA00001070"/>
    </source>
</evidence>